<dbReference type="InterPro" id="IPR007686">
    <property type="entry name" value="YutG/PgpA"/>
</dbReference>
<dbReference type="AlphaFoldDB" id="A0A1G7U6E7"/>
<dbReference type="Gene3D" id="1.10.3760.10">
    <property type="entry name" value="PgpA-like"/>
    <property type="match status" value="1"/>
</dbReference>
<organism evidence="2 3">
    <name type="scientific">Facklamia miroungae</name>
    <dbReference type="NCBI Taxonomy" id="120956"/>
    <lineage>
        <taxon>Bacteria</taxon>
        <taxon>Bacillati</taxon>
        <taxon>Bacillota</taxon>
        <taxon>Bacilli</taxon>
        <taxon>Lactobacillales</taxon>
        <taxon>Aerococcaceae</taxon>
        <taxon>Facklamia</taxon>
    </lineage>
</organism>
<dbReference type="CDD" id="cd06971">
    <property type="entry name" value="PgpA"/>
    <property type="match status" value="1"/>
</dbReference>
<dbReference type="InterPro" id="IPR026038">
    <property type="entry name" value="Put_PGPase"/>
</dbReference>
<feature type="domain" description="YutG/PgpA" evidence="1">
    <location>
        <begin position="31"/>
        <end position="161"/>
    </location>
</feature>
<dbReference type="GO" id="GO:0008962">
    <property type="term" value="F:phosphatidylglycerophosphatase activity"/>
    <property type="evidence" value="ECO:0007669"/>
    <property type="project" value="InterPro"/>
</dbReference>
<dbReference type="RefSeq" id="WP_090290238.1">
    <property type="nucleotide sequence ID" value="NZ_FNCK01000008.1"/>
</dbReference>
<gene>
    <name evidence="2" type="ORF">SAMN05421791_10879</name>
</gene>
<accession>A0A1G7U6E7</accession>
<proteinExistence type="predicted"/>
<dbReference type="SUPFAM" id="SSF101307">
    <property type="entry name" value="YutG-like"/>
    <property type="match status" value="1"/>
</dbReference>
<evidence type="ECO:0000313" key="3">
    <source>
        <dbReference type="Proteomes" id="UP000199708"/>
    </source>
</evidence>
<dbReference type="GO" id="GO:0006629">
    <property type="term" value="P:lipid metabolic process"/>
    <property type="evidence" value="ECO:0007669"/>
    <property type="project" value="InterPro"/>
</dbReference>
<dbReference type="EMBL" id="FNCK01000008">
    <property type="protein sequence ID" value="SDG43033.1"/>
    <property type="molecule type" value="Genomic_DNA"/>
</dbReference>
<protein>
    <submittedName>
        <fullName evidence="2">Phosphatidylglycerophosphatase A</fullName>
    </submittedName>
</protein>
<dbReference type="Pfam" id="PF04608">
    <property type="entry name" value="PgpA"/>
    <property type="match status" value="1"/>
</dbReference>
<name>A0A1G7U6E7_9LACT</name>
<dbReference type="InterPro" id="IPR036681">
    <property type="entry name" value="PgpA-like_sf"/>
</dbReference>
<dbReference type="PIRSF" id="PIRSF019587">
    <property type="entry name" value="PGPase"/>
    <property type="match status" value="1"/>
</dbReference>
<dbReference type="STRING" id="120956.SAMN05421791_10879"/>
<sequence length="179" mass="19880">MTKDYIHLKHLKSRSYELLAERGVSIEEIAKIVFDLQHSYVESLTMQDCIDNVHAVMQKREVQNAIITGIEIDIAAEKGLLSPLLCDLLMRDEGLYGIDEILTLSIVNVYGSIGLTNFGYLDKLKPGIIGKLNDEKSHRCNTFIDDIVGALAAAAASRIAHAQPQTDEISVPPKKPHHF</sequence>
<keyword evidence="3" id="KW-1185">Reference proteome</keyword>
<evidence type="ECO:0000259" key="1">
    <source>
        <dbReference type="Pfam" id="PF04608"/>
    </source>
</evidence>
<evidence type="ECO:0000313" key="2">
    <source>
        <dbReference type="EMBL" id="SDG43033.1"/>
    </source>
</evidence>
<dbReference type="Proteomes" id="UP000199708">
    <property type="component" value="Unassembled WGS sequence"/>
</dbReference>
<reference evidence="2 3" key="1">
    <citation type="submission" date="2016-10" db="EMBL/GenBank/DDBJ databases">
        <authorList>
            <person name="de Groot N.N."/>
        </authorList>
    </citation>
    <scope>NUCLEOTIDE SEQUENCE [LARGE SCALE GENOMIC DNA]</scope>
    <source>
        <strain evidence="2 3">ATCC BAA-466</strain>
    </source>
</reference>
<dbReference type="OrthoDB" id="9793244at2"/>